<dbReference type="Pfam" id="PF12236">
    <property type="entry name" value="Head-tail_con"/>
    <property type="match status" value="1"/>
</dbReference>
<evidence type="ECO:0000256" key="9">
    <source>
        <dbReference type="ARBA" id="ARBA00023219"/>
    </source>
</evidence>
<keyword evidence="10" id="KW-1160">Virus entry into host cell</keyword>
<sequence>MAKGYKVVTSQPTLDPFKNSIKLREPQDGGVKQPTIRDKYESMKGDRSCFLDRARGYSKMTLPALFNDSDNASNASGGYNQNGWQSLGSQCVNHLSNRLVMTWFPPQRSFFRMSFTDEAKQALYEAGVKDVDLQKIMSRAEEKARTLHEEVQGRIAWTQAAKHLIVAGNACLYVPESGPAICYPMDRYVVKRSKGGQLLHIIIEEDKSLAELPEEVQAAVKIKKVGMMKADSVVKLYTEAKFRDGKFIIRQEVCDMIVGQTFKVLPEDNPFIALTWDRLYGESYGRGLVEVNAGDLFVYGFLSKSMAQGAALMSDVKYLVRRGAATSPEDHAKAETGDYIWGEEGDITVVQLQKYADFQTVASVLDTYAKRLGQAFLLMSSVRRQAERVTAYELRLDAQELETSLGGTYSQIAVAGQLPYARILLKRINFQLPASEAVPTIVTGIESLGKAAELDKIMQFSEMMQIPNTWPEEARGRIMWADYMTSVAANIGMENPWVMKEEDYAKKQQAMMEQQQQQEMLKAAPQLAKGM</sequence>
<keyword evidence="7" id="KW-0118">Viral capsid assembly</keyword>
<keyword evidence="5" id="KW-1188">Viral release from host cell</keyword>
<dbReference type="InterPro" id="IPR020991">
    <property type="entry name" value="Connector_podovirus"/>
</dbReference>
<evidence type="ECO:0000256" key="5">
    <source>
        <dbReference type="ARBA" id="ARBA00022612"/>
    </source>
</evidence>
<evidence type="ECO:0000256" key="2">
    <source>
        <dbReference type="ARBA" id="ARBA00004328"/>
    </source>
</evidence>
<dbReference type="GO" id="GO:0099002">
    <property type="term" value="P:symbiont genome ejection through host cell envelope, short tail mechanism"/>
    <property type="evidence" value="ECO:0007669"/>
    <property type="project" value="UniProtKB-KW"/>
</dbReference>
<keyword evidence="9" id="KW-0231">Viral genome packaging</keyword>
<evidence type="ECO:0000256" key="8">
    <source>
        <dbReference type="ARBA" id="ARBA00023009"/>
    </source>
</evidence>
<dbReference type="EMBL" id="ON624112">
    <property type="protein sequence ID" value="UTQ78254.1"/>
    <property type="molecule type" value="Genomic_DNA"/>
</dbReference>
<reference evidence="11" key="1">
    <citation type="submission" date="2022-05" db="EMBL/GenBank/DDBJ databases">
        <authorList>
            <person name="Tikunov A."/>
            <person name="Kozlova Y."/>
            <person name="Morozova V."/>
            <person name="Jdeed G."/>
            <person name="Bardasheva A."/>
            <person name="Tikunova N."/>
        </authorList>
    </citation>
    <scope>NUCLEOTIDE SEQUENCE</scope>
</reference>
<keyword evidence="12" id="KW-1185">Reference proteome</keyword>
<proteinExistence type="predicted"/>
<protein>
    <submittedName>
        <fullName evidence="11">Head-tail connector protein</fullName>
    </submittedName>
</protein>
<keyword evidence="4" id="KW-1162">Viral penetration into host cytoplasm</keyword>
<evidence type="ECO:0000256" key="1">
    <source>
        <dbReference type="ARBA" id="ARBA00003421"/>
    </source>
</evidence>
<evidence type="ECO:0000313" key="12">
    <source>
        <dbReference type="Proteomes" id="UP001060037"/>
    </source>
</evidence>
<keyword evidence="3" id="KW-1244">Viral short tail ejection system</keyword>
<dbReference type="GO" id="GO:0044423">
    <property type="term" value="C:virion component"/>
    <property type="evidence" value="ECO:0007669"/>
    <property type="project" value="UniProtKB-KW"/>
</dbReference>
<organism evidence="11 12">
    <name type="scientific">Aeromonas phage Aer_P220</name>
    <dbReference type="NCBI Taxonomy" id="2951227"/>
    <lineage>
        <taxon>Viruses</taxon>
        <taxon>Duplodnaviria</taxon>
        <taxon>Heunggongvirae</taxon>
        <taxon>Uroviricota</taxon>
        <taxon>Caudoviricetes</taxon>
        <taxon>Autographivirales</taxon>
        <taxon>Autographivirales incertae sedis</taxon>
        <taxon>Yinyavirus</taxon>
        <taxon>Yinyavirus AerP220</taxon>
    </lineage>
</organism>
<name>A0A9E7NPC9_9CAUD</name>
<comment type="function">
    <text evidence="1">Forms the portal vertex of the capsid. This portal plays critical roles in head assembly, genome packaging, neck/tail attachment, and genome ejection. The portal protein multimerizes as a single ring-shaped homododecamer arranged around a central channel.</text>
</comment>
<evidence type="ECO:0000256" key="4">
    <source>
        <dbReference type="ARBA" id="ARBA00022595"/>
    </source>
</evidence>
<comment type="subcellular location">
    <subcellularLocation>
        <location evidence="2">Virion</location>
    </subcellularLocation>
</comment>
<evidence type="ECO:0000256" key="3">
    <source>
        <dbReference type="ARBA" id="ARBA00022470"/>
    </source>
</evidence>
<evidence type="ECO:0000313" key="11">
    <source>
        <dbReference type="EMBL" id="UTQ78254.1"/>
    </source>
</evidence>
<keyword evidence="6" id="KW-0946">Virion</keyword>
<accession>A0A9E7NPC9</accession>
<dbReference type="Proteomes" id="UP001060037">
    <property type="component" value="Segment"/>
</dbReference>
<evidence type="ECO:0000256" key="7">
    <source>
        <dbReference type="ARBA" id="ARBA00022950"/>
    </source>
</evidence>
<evidence type="ECO:0000256" key="6">
    <source>
        <dbReference type="ARBA" id="ARBA00022844"/>
    </source>
</evidence>
<keyword evidence="8" id="KW-1171">Viral genome ejection through host cell envelope</keyword>
<evidence type="ECO:0000256" key="10">
    <source>
        <dbReference type="ARBA" id="ARBA00023296"/>
    </source>
</evidence>